<feature type="chain" id="PRO_5045595075" description="DUF2141 domain-containing protein" evidence="1">
    <location>
        <begin position="25"/>
        <end position="141"/>
    </location>
</feature>
<protein>
    <recommendedName>
        <fullName evidence="4">DUF2141 domain-containing protein</fullName>
    </recommendedName>
</protein>
<accession>A0ABQ3B4A2</accession>
<evidence type="ECO:0000313" key="2">
    <source>
        <dbReference type="EMBL" id="GGY77839.1"/>
    </source>
</evidence>
<comment type="caution">
    <text evidence="2">The sequence shown here is derived from an EMBL/GenBank/DDBJ whole genome shotgun (WGS) entry which is preliminary data.</text>
</comment>
<dbReference type="InterPro" id="IPR018673">
    <property type="entry name" value="DUF2141"/>
</dbReference>
<feature type="signal peptide" evidence="1">
    <location>
        <begin position="1"/>
        <end position="24"/>
    </location>
</feature>
<proteinExistence type="predicted"/>
<reference evidence="3" key="1">
    <citation type="journal article" date="2019" name="Int. J. Syst. Evol. Microbiol.">
        <title>The Global Catalogue of Microorganisms (GCM) 10K type strain sequencing project: providing services to taxonomists for standard genome sequencing and annotation.</title>
        <authorList>
            <consortium name="The Broad Institute Genomics Platform"/>
            <consortium name="The Broad Institute Genome Sequencing Center for Infectious Disease"/>
            <person name="Wu L."/>
            <person name="Ma J."/>
        </authorList>
    </citation>
    <scope>NUCLEOTIDE SEQUENCE [LARGE SCALE GENOMIC DNA]</scope>
    <source>
        <strain evidence="3">KCTC 32239</strain>
    </source>
</reference>
<evidence type="ECO:0000313" key="3">
    <source>
        <dbReference type="Proteomes" id="UP000619761"/>
    </source>
</evidence>
<dbReference type="RefSeq" id="WP_189418757.1">
    <property type="nucleotide sequence ID" value="NZ_BMYZ01000002.1"/>
</dbReference>
<dbReference type="Proteomes" id="UP000619761">
    <property type="component" value="Unassembled WGS sequence"/>
</dbReference>
<gene>
    <name evidence="2" type="ORF">GCM10011613_23030</name>
</gene>
<keyword evidence="3" id="KW-1185">Reference proteome</keyword>
<dbReference type="EMBL" id="BMYZ01000002">
    <property type="protein sequence ID" value="GGY77839.1"/>
    <property type="molecule type" value="Genomic_DNA"/>
</dbReference>
<name>A0ABQ3B4A2_9GAMM</name>
<dbReference type="Pfam" id="PF09912">
    <property type="entry name" value="DUF2141"/>
    <property type="match status" value="1"/>
</dbReference>
<evidence type="ECO:0008006" key="4">
    <source>
        <dbReference type="Google" id="ProtNLM"/>
    </source>
</evidence>
<sequence length="141" mass="15504">MNKPKLFIASASLMALLVSTNLSAAELIVEVENIQDIKGTLYFSLYKDEKGFNANENFVARQRVSVDKKTVQVNFGDVPAGEYAVKAYQDVNDNGKMDFNGAMPAEPYGTSSKSKEIAPPSFTSAKFTLDKNQKVQVNLLK</sequence>
<keyword evidence="1" id="KW-0732">Signal</keyword>
<organism evidence="2 3">
    <name type="scientific">Cellvibrio zantedeschiae</name>
    <dbReference type="NCBI Taxonomy" id="1237077"/>
    <lineage>
        <taxon>Bacteria</taxon>
        <taxon>Pseudomonadati</taxon>
        <taxon>Pseudomonadota</taxon>
        <taxon>Gammaproteobacteria</taxon>
        <taxon>Cellvibrionales</taxon>
        <taxon>Cellvibrionaceae</taxon>
        <taxon>Cellvibrio</taxon>
    </lineage>
</organism>
<evidence type="ECO:0000256" key="1">
    <source>
        <dbReference type="SAM" id="SignalP"/>
    </source>
</evidence>